<accession>A0A5J5FXI0</accession>
<evidence type="ECO:0000256" key="4">
    <source>
        <dbReference type="ARBA" id="ARBA00022989"/>
    </source>
</evidence>
<name>A0A5J5FXI0_9GAMM</name>
<dbReference type="InterPro" id="IPR002549">
    <property type="entry name" value="AI-2E-like"/>
</dbReference>
<dbReference type="GO" id="GO:0055085">
    <property type="term" value="P:transmembrane transport"/>
    <property type="evidence" value="ECO:0007669"/>
    <property type="project" value="TreeGrafter"/>
</dbReference>
<proteinExistence type="inferred from homology"/>
<protein>
    <submittedName>
        <fullName evidence="7">AI-2E family transporter</fullName>
    </submittedName>
</protein>
<feature type="transmembrane region" description="Helical" evidence="6">
    <location>
        <begin position="294"/>
        <end position="317"/>
    </location>
</feature>
<keyword evidence="8" id="KW-1185">Reference proteome</keyword>
<feature type="transmembrane region" description="Helical" evidence="6">
    <location>
        <begin position="67"/>
        <end position="91"/>
    </location>
</feature>
<keyword evidence="4 6" id="KW-1133">Transmembrane helix</keyword>
<keyword evidence="3 6" id="KW-0812">Transmembrane</keyword>
<gene>
    <name evidence="7" type="ORF">FJU30_16170</name>
</gene>
<comment type="subcellular location">
    <subcellularLocation>
        <location evidence="1">Membrane</location>
        <topology evidence="1">Multi-pass membrane protein</topology>
    </subcellularLocation>
</comment>
<evidence type="ECO:0000313" key="8">
    <source>
        <dbReference type="Proteomes" id="UP000335415"/>
    </source>
</evidence>
<evidence type="ECO:0000313" key="7">
    <source>
        <dbReference type="EMBL" id="KAA8998535.1"/>
    </source>
</evidence>
<feature type="transmembrane region" description="Helical" evidence="6">
    <location>
        <begin position="37"/>
        <end position="55"/>
    </location>
</feature>
<dbReference type="GO" id="GO:0016020">
    <property type="term" value="C:membrane"/>
    <property type="evidence" value="ECO:0007669"/>
    <property type="project" value="UniProtKB-SubCell"/>
</dbReference>
<keyword evidence="5 6" id="KW-0472">Membrane</keyword>
<dbReference type="PANTHER" id="PTHR21716">
    <property type="entry name" value="TRANSMEMBRANE PROTEIN"/>
    <property type="match status" value="1"/>
</dbReference>
<evidence type="ECO:0000256" key="3">
    <source>
        <dbReference type="ARBA" id="ARBA00022692"/>
    </source>
</evidence>
<sequence length="353" mass="38466">MERNSIHTTLTRQSVRIAIMLASVVIILAGIKAAASIVVPFLLAMFLAIVLNPVVNALMRFRLPRALAITLIILVIIAVITLLFGVLGASLNDFSRMLPQFRGLLFDKLRLLQDLAARFDIHFSADTLARNFDPGVLMNLATQLLSHLSGAMTNLFLLLMTVVFMLFEVQHIPYKLRNALADPDAGTVSIQQAVRGITQYLAIKTAISLLTGIVVWLMLAALGIRFSLMWGVFAFLLNYIPNIGSVIAAILPVIQALLFNGFYDGMLVATGFIIINMLLGNILEPRVMGRGLGISTLVVFLSLIFWGWLLGTVGMLLSVPLTSVAKILLELTPVGRRIAVLLGDGEPTPGRTH</sequence>
<dbReference type="PANTHER" id="PTHR21716:SF64">
    <property type="entry name" value="AI-2 TRANSPORT PROTEIN TQSA"/>
    <property type="match status" value="1"/>
</dbReference>
<evidence type="ECO:0000256" key="2">
    <source>
        <dbReference type="ARBA" id="ARBA00009773"/>
    </source>
</evidence>
<feature type="transmembrane region" description="Helical" evidence="6">
    <location>
        <begin position="201"/>
        <end position="224"/>
    </location>
</feature>
<dbReference type="Proteomes" id="UP000335415">
    <property type="component" value="Unassembled WGS sequence"/>
</dbReference>
<evidence type="ECO:0000256" key="6">
    <source>
        <dbReference type="SAM" id="Phobius"/>
    </source>
</evidence>
<evidence type="ECO:0000256" key="1">
    <source>
        <dbReference type="ARBA" id="ARBA00004141"/>
    </source>
</evidence>
<reference evidence="7 8" key="1">
    <citation type="submission" date="2019-09" db="EMBL/GenBank/DDBJ databases">
        <authorList>
            <person name="Li Y."/>
        </authorList>
    </citation>
    <scope>NUCLEOTIDE SEQUENCE [LARGE SCALE GENOMIC DNA]</scope>
    <source>
        <strain evidence="7 8">L3-3HA</strain>
    </source>
</reference>
<dbReference type="AlphaFoldDB" id="A0A5J5FXI0"/>
<dbReference type="RefSeq" id="WP_150436012.1">
    <property type="nucleotide sequence ID" value="NZ_VYKJ01000008.1"/>
</dbReference>
<dbReference type="NCBIfam" id="NF008930">
    <property type="entry name" value="PRK12287.1"/>
    <property type="match status" value="1"/>
</dbReference>
<evidence type="ECO:0000256" key="5">
    <source>
        <dbReference type="ARBA" id="ARBA00023136"/>
    </source>
</evidence>
<feature type="transmembrane region" description="Helical" evidence="6">
    <location>
        <begin position="261"/>
        <end position="282"/>
    </location>
</feature>
<organism evidence="7 8">
    <name type="scientific">Affinibrenneria salicis</name>
    <dbReference type="NCBI Taxonomy" id="2590031"/>
    <lineage>
        <taxon>Bacteria</taxon>
        <taxon>Pseudomonadati</taxon>
        <taxon>Pseudomonadota</taxon>
        <taxon>Gammaproteobacteria</taxon>
        <taxon>Enterobacterales</taxon>
        <taxon>Pectobacteriaceae</taxon>
        <taxon>Affinibrenneria</taxon>
    </lineage>
</organism>
<comment type="similarity">
    <text evidence="2">Belongs to the autoinducer-2 exporter (AI-2E) (TC 2.A.86) family.</text>
</comment>
<dbReference type="EMBL" id="VYKJ01000008">
    <property type="protein sequence ID" value="KAA8998535.1"/>
    <property type="molecule type" value="Genomic_DNA"/>
</dbReference>
<feature type="transmembrane region" description="Helical" evidence="6">
    <location>
        <begin position="144"/>
        <end position="167"/>
    </location>
</feature>
<dbReference type="Pfam" id="PF01594">
    <property type="entry name" value="AI-2E_transport"/>
    <property type="match status" value="1"/>
</dbReference>
<dbReference type="OrthoDB" id="9799225at2"/>
<comment type="caution">
    <text evidence="7">The sequence shown here is derived from an EMBL/GenBank/DDBJ whole genome shotgun (WGS) entry which is preliminary data.</text>
</comment>
<feature type="transmembrane region" description="Helical" evidence="6">
    <location>
        <begin position="230"/>
        <end position="254"/>
    </location>
</feature>